<evidence type="ECO:0000313" key="1">
    <source>
        <dbReference type="EMBL" id="DAD66573.1"/>
    </source>
</evidence>
<sequence length="96" mass="11070">MDKDKVIFLNSRFIDGSDARVPDVSAIDYGEIAINYKTKYETISFKNDNGEIVRLRPMYLVTDKLNEIKRVIYYQMVSPDAPKDGDIWIIPPPSIK</sequence>
<dbReference type="EMBL" id="BK014662">
    <property type="protein sequence ID" value="DAD66573.1"/>
    <property type="molecule type" value="Genomic_DNA"/>
</dbReference>
<protein>
    <submittedName>
        <fullName evidence="1">Uncharacterized protein</fullName>
    </submittedName>
</protein>
<name>A0A8S5L9I2_9CAUD</name>
<accession>A0A8S5L9I2</accession>
<proteinExistence type="predicted"/>
<reference evidence="1" key="1">
    <citation type="journal article" date="2021" name="Proc. Natl. Acad. Sci. U.S.A.">
        <title>A Catalog of Tens of Thousands of Viruses from Human Metagenomes Reveals Hidden Associations with Chronic Diseases.</title>
        <authorList>
            <person name="Tisza M.J."/>
            <person name="Buck C.B."/>
        </authorList>
    </citation>
    <scope>NUCLEOTIDE SEQUENCE</scope>
    <source>
        <strain evidence="1">CtPuP5</strain>
    </source>
</reference>
<organism evidence="1">
    <name type="scientific">Myoviridae sp. ctPuP5</name>
    <dbReference type="NCBI Taxonomy" id="2823543"/>
    <lineage>
        <taxon>Viruses</taxon>
        <taxon>Duplodnaviria</taxon>
        <taxon>Heunggongvirae</taxon>
        <taxon>Uroviricota</taxon>
        <taxon>Caudoviricetes</taxon>
    </lineage>
</organism>